<reference evidence="1 2" key="1">
    <citation type="journal article" date="2018" name="PLoS Genet.">
        <title>Population sequencing reveals clonal diversity and ancestral inbreeding in the grapevine cultivar Chardonnay.</title>
        <authorList>
            <person name="Roach M.J."/>
            <person name="Johnson D.L."/>
            <person name="Bohlmann J."/>
            <person name="van Vuuren H.J."/>
            <person name="Jones S.J."/>
            <person name="Pretorius I.S."/>
            <person name="Schmidt S.A."/>
            <person name="Borneman A.R."/>
        </authorList>
    </citation>
    <scope>NUCLEOTIDE SEQUENCE [LARGE SCALE GENOMIC DNA]</scope>
    <source>
        <strain evidence="2">cv. Chardonnay</strain>
        <tissue evidence="1">Leaf</tissue>
    </source>
</reference>
<dbReference type="EMBL" id="QGNW01002182">
    <property type="protein sequence ID" value="RVW23966.1"/>
    <property type="molecule type" value="Genomic_DNA"/>
</dbReference>
<evidence type="ECO:0000313" key="1">
    <source>
        <dbReference type="EMBL" id="RVW23966.1"/>
    </source>
</evidence>
<gene>
    <name evidence="1" type="ORF">CK203_092084</name>
</gene>
<sequence>MRRFLKVIEDLELRELSLYEGPLTWSDGLDNQSKLRLDHFLVFEGAQDVALLEELFLEKEVFNALSDLSGNRALDFRLIRGGLYKLLSEVLANRLKKLGLEVRNLLSPYLFMIAIKVLSCLIKRAKIGGYLLGRWVKGKGGVRAISRLRINLDKIKLMLMGRVESLGKLALEFGCEVGVLPSSYLGHPLGASFKCVAAWDEVEERFYKRLAM</sequence>
<protein>
    <submittedName>
        <fullName evidence="1">Uncharacterized protein</fullName>
    </submittedName>
</protein>
<dbReference type="Proteomes" id="UP000288805">
    <property type="component" value="Unassembled WGS sequence"/>
</dbReference>
<dbReference type="AlphaFoldDB" id="A0A438CL70"/>
<accession>A0A438CL70</accession>
<name>A0A438CL70_VITVI</name>
<evidence type="ECO:0000313" key="2">
    <source>
        <dbReference type="Proteomes" id="UP000288805"/>
    </source>
</evidence>
<organism evidence="1 2">
    <name type="scientific">Vitis vinifera</name>
    <name type="common">Grape</name>
    <dbReference type="NCBI Taxonomy" id="29760"/>
    <lineage>
        <taxon>Eukaryota</taxon>
        <taxon>Viridiplantae</taxon>
        <taxon>Streptophyta</taxon>
        <taxon>Embryophyta</taxon>
        <taxon>Tracheophyta</taxon>
        <taxon>Spermatophyta</taxon>
        <taxon>Magnoliopsida</taxon>
        <taxon>eudicotyledons</taxon>
        <taxon>Gunneridae</taxon>
        <taxon>Pentapetalae</taxon>
        <taxon>rosids</taxon>
        <taxon>Vitales</taxon>
        <taxon>Vitaceae</taxon>
        <taxon>Viteae</taxon>
        <taxon>Vitis</taxon>
    </lineage>
</organism>
<proteinExistence type="predicted"/>
<comment type="caution">
    <text evidence="1">The sequence shown here is derived from an EMBL/GenBank/DDBJ whole genome shotgun (WGS) entry which is preliminary data.</text>
</comment>